<dbReference type="AlphaFoldDB" id="A0A212KXW3"/>
<dbReference type="EMBL" id="FMJC01000001">
    <property type="protein sequence ID" value="SCM70122.1"/>
    <property type="molecule type" value="Genomic_DNA"/>
</dbReference>
<protein>
    <submittedName>
        <fullName evidence="1">Uncharacterized protein</fullName>
    </submittedName>
</protein>
<organism evidence="1">
    <name type="scientific">uncultured Desulfovibrio sp</name>
    <dbReference type="NCBI Taxonomy" id="167968"/>
    <lineage>
        <taxon>Bacteria</taxon>
        <taxon>Pseudomonadati</taxon>
        <taxon>Thermodesulfobacteriota</taxon>
        <taxon>Desulfovibrionia</taxon>
        <taxon>Desulfovibrionales</taxon>
        <taxon>Desulfovibrionaceae</taxon>
        <taxon>Desulfovibrio</taxon>
        <taxon>environmental samples</taxon>
    </lineage>
</organism>
<name>A0A212KXW3_9BACT</name>
<accession>A0A212KXW3</accession>
<evidence type="ECO:0000313" key="1">
    <source>
        <dbReference type="EMBL" id="SCM70122.1"/>
    </source>
</evidence>
<gene>
    <name evidence="1" type="ORF">KL86DES1_10200</name>
</gene>
<reference evidence="1" key="1">
    <citation type="submission" date="2016-08" db="EMBL/GenBank/DDBJ databases">
        <authorList>
            <person name="Seilhamer J.J."/>
        </authorList>
    </citation>
    <scope>NUCLEOTIDE SEQUENCE</scope>
    <source>
        <strain evidence="1">86-1</strain>
    </source>
</reference>
<sequence>MNFFVPQKITCGRCGSFFYFVKAEIIIFCFAWACGQGSGYVPLMA</sequence>
<proteinExistence type="predicted"/>